<organism evidence="1 2">
    <name type="scientific">Egretta garzetta</name>
    <name type="common">Little egret</name>
    <dbReference type="NCBI Taxonomy" id="188379"/>
    <lineage>
        <taxon>Eukaryota</taxon>
        <taxon>Metazoa</taxon>
        <taxon>Chordata</taxon>
        <taxon>Craniata</taxon>
        <taxon>Vertebrata</taxon>
        <taxon>Euteleostomi</taxon>
        <taxon>Archelosauria</taxon>
        <taxon>Archosauria</taxon>
        <taxon>Dinosauria</taxon>
        <taxon>Saurischia</taxon>
        <taxon>Theropoda</taxon>
        <taxon>Coelurosauria</taxon>
        <taxon>Aves</taxon>
        <taxon>Neognathae</taxon>
        <taxon>Neoaves</taxon>
        <taxon>Aequornithes</taxon>
        <taxon>Pelecaniformes</taxon>
        <taxon>Ardeidae</taxon>
        <taxon>Egretta</taxon>
    </lineage>
</organism>
<evidence type="ECO:0000313" key="2">
    <source>
        <dbReference type="Proteomes" id="UP000053119"/>
    </source>
</evidence>
<protein>
    <submittedName>
        <fullName evidence="1">Uncharacterized protein</fullName>
    </submittedName>
</protein>
<dbReference type="AlphaFoldDB" id="A0A091JPS2"/>
<proteinExistence type="predicted"/>
<dbReference type="EMBL" id="KK502310">
    <property type="protein sequence ID" value="KFP22612.1"/>
    <property type="molecule type" value="Genomic_DNA"/>
</dbReference>
<keyword evidence="2" id="KW-1185">Reference proteome</keyword>
<evidence type="ECO:0000313" key="1">
    <source>
        <dbReference type="EMBL" id="KFP22612.1"/>
    </source>
</evidence>
<reference evidence="1 2" key="1">
    <citation type="submission" date="2014-04" db="EMBL/GenBank/DDBJ databases">
        <title>Genome evolution of avian class.</title>
        <authorList>
            <person name="Zhang G."/>
            <person name="Li C."/>
        </authorList>
    </citation>
    <scope>NUCLEOTIDE SEQUENCE [LARGE SCALE GENOMIC DNA]</scope>
    <source>
        <strain evidence="1">BGI_Z169</strain>
    </source>
</reference>
<feature type="non-terminal residue" evidence="1">
    <location>
        <position position="35"/>
    </location>
</feature>
<dbReference type="Proteomes" id="UP000053119">
    <property type="component" value="Unassembled WGS sequence"/>
</dbReference>
<name>A0A091JPS2_EGRGA</name>
<sequence length="35" mass="3790">MAGRQGSGRVTGQPHWILAIILMLWSHQMSGQGQG</sequence>
<accession>A0A091JPS2</accession>
<gene>
    <name evidence="1" type="ORF">Z169_06772</name>
</gene>